<dbReference type="Proteomes" id="UP001229955">
    <property type="component" value="Chromosome"/>
</dbReference>
<keyword evidence="15" id="KW-1185">Reference proteome</keyword>
<dbReference type="KEGG" id="pspc:Strain318_002280"/>
<comment type="catalytic activity">
    <reaction evidence="10">
        <text>adenylyl-molybdopterin + molybdate = Mo-molybdopterin + AMP + H(+)</text>
        <dbReference type="Rhea" id="RHEA:35047"/>
        <dbReference type="ChEBI" id="CHEBI:15378"/>
        <dbReference type="ChEBI" id="CHEBI:36264"/>
        <dbReference type="ChEBI" id="CHEBI:62727"/>
        <dbReference type="ChEBI" id="CHEBI:71302"/>
        <dbReference type="ChEBI" id="CHEBI:456215"/>
        <dbReference type="EC" id="2.10.1.1"/>
    </reaction>
</comment>
<dbReference type="SUPFAM" id="SSF53218">
    <property type="entry name" value="Molybdenum cofactor biosynthesis proteins"/>
    <property type="match status" value="1"/>
</dbReference>
<dbReference type="InterPro" id="IPR005110">
    <property type="entry name" value="MoeA_linker/N"/>
</dbReference>
<evidence type="ECO:0000259" key="12">
    <source>
        <dbReference type="SMART" id="SM00852"/>
    </source>
</evidence>
<proteinExistence type="inferred from homology"/>
<comment type="cofactor">
    <cofactor evidence="1 11">
        <name>Mg(2+)</name>
        <dbReference type="ChEBI" id="CHEBI:18420"/>
    </cofactor>
</comment>
<dbReference type="Gene3D" id="2.170.190.11">
    <property type="entry name" value="Molybdopterin biosynthesis moea protein, domain 3"/>
    <property type="match status" value="1"/>
</dbReference>
<feature type="domain" description="MoaB/Mog" evidence="12">
    <location>
        <begin position="179"/>
        <end position="321"/>
    </location>
</feature>
<dbReference type="AlphaFoldDB" id="A0AA49JVN2"/>
<dbReference type="Pfam" id="PF00994">
    <property type="entry name" value="MoCF_biosynth"/>
    <property type="match status" value="1"/>
</dbReference>
<evidence type="ECO:0000256" key="4">
    <source>
        <dbReference type="ARBA" id="ARBA00010763"/>
    </source>
</evidence>
<dbReference type="InterPro" id="IPR036135">
    <property type="entry name" value="MoeA_linker/N_sf"/>
</dbReference>
<dbReference type="InterPro" id="IPR036688">
    <property type="entry name" value="MoeA_C_domain_IV_sf"/>
</dbReference>
<reference evidence="13" key="1">
    <citation type="submission" date="2023-07" db="EMBL/GenBank/DDBJ databases">
        <authorList>
            <person name="Haufschild T."/>
            <person name="Kallscheuer N."/>
            <person name="Hammer J."/>
            <person name="Kohn T."/>
            <person name="Kabuu M."/>
            <person name="Jogler M."/>
            <person name="Wohfarth N."/>
            <person name="Heuer A."/>
            <person name="Rohde M."/>
            <person name="van Teeseling M.C.F."/>
            <person name="Jogler C."/>
        </authorList>
    </citation>
    <scope>NUCLEOTIDE SEQUENCE</scope>
    <source>
        <strain evidence="13">Strain 138</strain>
        <strain evidence="14">Strain 318</strain>
    </source>
</reference>
<evidence type="ECO:0000313" key="15">
    <source>
        <dbReference type="Proteomes" id="UP001229955"/>
    </source>
</evidence>
<gene>
    <name evidence="13" type="ORF">Strain138_002281</name>
    <name evidence="14" type="ORF">Strain318_002280</name>
</gene>
<keyword evidence="5 11" id="KW-0500">Molybdenum</keyword>
<dbReference type="EC" id="2.10.1.1" evidence="11"/>
<comment type="similarity">
    <text evidence="4 11">Belongs to the MoeA family.</text>
</comment>
<dbReference type="InterPro" id="IPR005111">
    <property type="entry name" value="MoeA_C_domain_IV"/>
</dbReference>
<dbReference type="SUPFAM" id="SSF63867">
    <property type="entry name" value="MoeA C-terminal domain-like"/>
    <property type="match status" value="1"/>
</dbReference>
<keyword evidence="6 11" id="KW-0808">Transferase</keyword>
<evidence type="ECO:0000256" key="10">
    <source>
        <dbReference type="ARBA" id="ARBA00047317"/>
    </source>
</evidence>
<dbReference type="CDD" id="cd00887">
    <property type="entry name" value="MoeA"/>
    <property type="match status" value="1"/>
</dbReference>
<dbReference type="InterPro" id="IPR036425">
    <property type="entry name" value="MoaB/Mog-like_dom_sf"/>
</dbReference>
<dbReference type="NCBIfam" id="NF045515">
    <property type="entry name" value="Glp_gephyrin"/>
    <property type="match status" value="1"/>
</dbReference>
<evidence type="ECO:0000313" key="14">
    <source>
        <dbReference type="EMBL" id="WKW15877.1"/>
    </source>
</evidence>
<dbReference type="PANTHER" id="PTHR10192:SF5">
    <property type="entry name" value="GEPHYRIN"/>
    <property type="match status" value="1"/>
</dbReference>
<evidence type="ECO:0000256" key="5">
    <source>
        <dbReference type="ARBA" id="ARBA00022505"/>
    </source>
</evidence>
<dbReference type="EMBL" id="CP130613">
    <property type="protein sequence ID" value="WKW15877.1"/>
    <property type="molecule type" value="Genomic_DNA"/>
</dbReference>
<dbReference type="Gene3D" id="2.40.340.10">
    <property type="entry name" value="MoeA, C-terminal, domain IV"/>
    <property type="match status" value="1"/>
</dbReference>
<protein>
    <recommendedName>
        <fullName evidence="11">Molybdopterin molybdenumtransferase</fullName>
        <ecNumber evidence="11">2.10.1.1</ecNumber>
    </recommendedName>
</protein>
<dbReference type="GO" id="GO:0005829">
    <property type="term" value="C:cytosol"/>
    <property type="evidence" value="ECO:0007669"/>
    <property type="project" value="TreeGrafter"/>
</dbReference>
<dbReference type="Gene3D" id="3.90.105.10">
    <property type="entry name" value="Molybdopterin biosynthesis moea protein, domain 2"/>
    <property type="match status" value="1"/>
</dbReference>
<comment type="pathway">
    <text evidence="3 11">Cofactor biosynthesis; molybdopterin biosynthesis.</text>
</comment>
<evidence type="ECO:0000256" key="2">
    <source>
        <dbReference type="ARBA" id="ARBA00002901"/>
    </source>
</evidence>
<dbReference type="Gene3D" id="3.40.980.10">
    <property type="entry name" value="MoaB/Mog-like domain"/>
    <property type="match status" value="1"/>
</dbReference>
<dbReference type="RefSeq" id="WP_367885837.1">
    <property type="nucleotide sequence ID" value="NZ_CP130612.1"/>
</dbReference>
<evidence type="ECO:0000256" key="9">
    <source>
        <dbReference type="ARBA" id="ARBA00023150"/>
    </source>
</evidence>
<dbReference type="Pfam" id="PF03453">
    <property type="entry name" value="MoeA_N"/>
    <property type="match status" value="1"/>
</dbReference>
<evidence type="ECO:0000256" key="6">
    <source>
        <dbReference type="ARBA" id="ARBA00022679"/>
    </source>
</evidence>
<dbReference type="InterPro" id="IPR038987">
    <property type="entry name" value="MoeA-like"/>
</dbReference>
<dbReference type="GO" id="GO:0006777">
    <property type="term" value="P:Mo-molybdopterin cofactor biosynthetic process"/>
    <property type="evidence" value="ECO:0007669"/>
    <property type="project" value="UniProtKB-UniRule"/>
</dbReference>
<accession>A0AA49JVN2</accession>
<evidence type="ECO:0000256" key="7">
    <source>
        <dbReference type="ARBA" id="ARBA00022723"/>
    </source>
</evidence>
<organism evidence="13">
    <name type="scientific">Pseudogemmatithrix spongiicola</name>
    <dbReference type="NCBI Taxonomy" id="3062599"/>
    <lineage>
        <taxon>Bacteria</taxon>
        <taxon>Pseudomonadati</taxon>
        <taxon>Gemmatimonadota</taxon>
        <taxon>Gemmatimonadia</taxon>
        <taxon>Gemmatimonadales</taxon>
        <taxon>Gemmatimonadaceae</taxon>
        <taxon>Pseudogemmatithrix</taxon>
    </lineage>
</organism>
<dbReference type="GO" id="GO:0046872">
    <property type="term" value="F:metal ion binding"/>
    <property type="evidence" value="ECO:0007669"/>
    <property type="project" value="UniProtKB-UniRule"/>
</dbReference>
<dbReference type="SUPFAM" id="SSF63882">
    <property type="entry name" value="MoeA N-terminal region -like"/>
    <property type="match status" value="1"/>
</dbReference>
<dbReference type="FunFam" id="3.40.980.10:FF:000004">
    <property type="entry name" value="Molybdopterin molybdenumtransferase"/>
    <property type="match status" value="1"/>
</dbReference>
<keyword evidence="8 11" id="KW-0460">Magnesium</keyword>
<name>A0AA49JVN2_9BACT</name>
<dbReference type="PANTHER" id="PTHR10192">
    <property type="entry name" value="MOLYBDOPTERIN BIOSYNTHESIS PROTEIN"/>
    <property type="match status" value="1"/>
</dbReference>
<evidence type="ECO:0000256" key="11">
    <source>
        <dbReference type="RuleBase" id="RU365090"/>
    </source>
</evidence>
<evidence type="ECO:0000256" key="8">
    <source>
        <dbReference type="ARBA" id="ARBA00022842"/>
    </source>
</evidence>
<accession>A0AA49K184</accession>
<keyword evidence="9 11" id="KW-0501">Molybdenum cofactor biosynthesis</keyword>
<dbReference type="EMBL" id="CP130612">
    <property type="protein sequence ID" value="WKW12970.1"/>
    <property type="molecule type" value="Genomic_DNA"/>
</dbReference>
<dbReference type="SMART" id="SM00852">
    <property type="entry name" value="MoCF_biosynth"/>
    <property type="match status" value="1"/>
</dbReference>
<sequence>MLSVPDAAARIVAAVAPLPVAPARLEEAVGCVLAADVVSPITLPRWDNSAMDGYALHGADVVGATASDPRHLPVIGSVAAGAPVPAALPRGAAMQIMTGAFMPPGADTVIRVEDTDGGTAQVAIHKDRDIGKNIRRAGEDVREGQVAIPAGTGIGAAQIGVLASIGFATVPVHRRPRVAILGSGDELVELEGFAEVLAGRRIVSSNRYTLEALVRLNGGVPMALGHAPDSLDAVRALLQRAVDAQPDLIVTSAGVSVGEHDHTRTAIESMGTALDFWRVRMRPGAPIGFGRVAGVPWIGLPGNPVSAMVTFELFVRPTIRRMLGHTQVHRRPVPVVLDEAVSIGAKLTHFYRAVVAPGDDGRLHARLTGPQGSGILTSMSLANALLIVPEDASTVPAGETLHALLLGEDAALSERFAL</sequence>
<comment type="function">
    <text evidence="2 11">Catalyzes the insertion of molybdate into adenylated molybdopterin with the concomitant release of AMP.</text>
</comment>
<evidence type="ECO:0000313" key="13">
    <source>
        <dbReference type="EMBL" id="WKW12970.1"/>
    </source>
</evidence>
<dbReference type="InterPro" id="IPR001453">
    <property type="entry name" value="MoaB/Mog_dom"/>
</dbReference>
<evidence type="ECO:0000256" key="1">
    <source>
        <dbReference type="ARBA" id="ARBA00001946"/>
    </source>
</evidence>
<keyword evidence="7 11" id="KW-0479">Metal-binding</keyword>
<dbReference type="GO" id="GO:0061599">
    <property type="term" value="F:molybdopterin molybdotransferase activity"/>
    <property type="evidence" value="ECO:0007669"/>
    <property type="project" value="UniProtKB-UniRule"/>
</dbReference>
<evidence type="ECO:0000256" key="3">
    <source>
        <dbReference type="ARBA" id="ARBA00005046"/>
    </source>
</evidence>
<dbReference type="Pfam" id="PF03454">
    <property type="entry name" value="MoeA_C"/>
    <property type="match status" value="1"/>
</dbReference>